<evidence type="ECO:0000256" key="6">
    <source>
        <dbReference type="SAM" id="Phobius"/>
    </source>
</evidence>
<comment type="subcellular location">
    <subcellularLocation>
        <location evidence="1">Cell membrane</location>
        <topology evidence="1">Multi-pass membrane protein</topology>
    </subcellularLocation>
</comment>
<feature type="transmembrane region" description="Helical" evidence="6">
    <location>
        <begin position="182"/>
        <end position="205"/>
    </location>
</feature>
<keyword evidence="5 6" id="KW-0472">Membrane</keyword>
<keyword evidence="2" id="KW-1003">Cell membrane</keyword>
<dbReference type="PATRIC" id="fig|1238182.3.peg.766"/>
<comment type="caution">
    <text evidence="7">The sequence shown here is derived from an EMBL/GenBank/DDBJ whole genome shotgun (WGS) entry which is preliminary data.</text>
</comment>
<dbReference type="GO" id="GO:0015171">
    <property type="term" value="F:amino acid transmembrane transporter activity"/>
    <property type="evidence" value="ECO:0007669"/>
    <property type="project" value="TreeGrafter"/>
</dbReference>
<sequence>MDYYFFKGVAVGFAIAAPVGPVGLLCIRRALADGRVAAWIAGLGAAVADTLYGAVAGFGLTLVSDFLFDHRTILSLVGGVFLLVLGLRTFRTKPTLWQTPDVHMGLWRDFASSFVITLTNPATILAFMAVFASMGAVQVADDRLDAGLLILGVFVGSALWWLCLSALAGAVRHKFSPSWLLWLNRGSGVILGLFGLVVLGSLFVMPEQTPDLPMPDMFGALFGS</sequence>
<feature type="transmembrane region" description="Helical" evidence="6">
    <location>
        <begin position="39"/>
        <end position="60"/>
    </location>
</feature>
<dbReference type="AlphaFoldDB" id="K9H4E1"/>
<feature type="transmembrane region" description="Helical" evidence="6">
    <location>
        <begin position="110"/>
        <end position="134"/>
    </location>
</feature>
<dbReference type="OrthoDB" id="7874789at2"/>
<organism evidence="7 8">
    <name type="scientific">Caenispirillum salinarum AK4</name>
    <dbReference type="NCBI Taxonomy" id="1238182"/>
    <lineage>
        <taxon>Bacteria</taxon>
        <taxon>Pseudomonadati</taxon>
        <taxon>Pseudomonadota</taxon>
        <taxon>Alphaproteobacteria</taxon>
        <taxon>Rhodospirillales</taxon>
        <taxon>Novispirillaceae</taxon>
        <taxon>Caenispirillum</taxon>
    </lineage>
</organism>
<proteinExistence type="predicted"/>
<evidence type="ECO:0000256" key="3">
    <source>
        <dbReference type="ARBA" id="ARBA00022692"/>
    </source>
</evidence>
<keyword evidence="8" id="KW-1185">Reference proteome</keyword>
<accession>K9H4E1</accession>
<evidence type="ECO:0000256" key="4">
    <source>
        <dbReference type="ARBA" id="ARBA00022989"/>
    </source>
</evidence>
<dbReference type="GO" id="GO:0005886">
    <property type="term" value="C:plasma membrane"/>
    <property type="evidence" value="ECO:0007669"/>
    <property type="project" value="UniProtKB-SubCell"/>
</dbReference>
<evidence type="ECO:0000256" key="5">
    <source>
        <dbReference type="ARBA" id="ARBA00023136"/>
    </source>
</evidence>
<feature type="transmembrane region" description="Helical" evidence="6">
    <location>
        <begin position="146"/>
        <end position="170"/>
    </location>
</feature>
<dbReference type="eggNOG" id="COG1279">
    <property type="taxonomic scope" value="Bacteria"/>
</dbReference>
<dbReference type="STRING" id="1238182.C882_3018"/>
<feature type="transmembrane region" description="Helical" evidence="6">
    <location>
        <begin position="72"/>
        <end position="90"/>
    </location>
</feature>
<gene>
    <name evidence="7" type="ORF">C882_3018</name>
</gene>
<keyword evidence="3 6" id="KW-0812">Transmembrane</keyword>
<keyword evidence="4 6" id="KW-1133">Transmembrane helix</keyword>
<dbReference type="InterPro" id="IPR001123">
    <property type="entry name" value="LeuE-type"/>
</dbReference>
<protein>
    <submittedName>
        <fullName evidence="7">Lysine exporter protein (LYSE/YGGA)</fullName>
    </submittedName>
</protein>
<dbReference type="PANTHER" id="PTHR30086">
    <property type="entry name" value="ARGININE EXPORTER PROTEIN ARGO"/>
    <property type="match status" value="1"/>
</dbReference>
<dbReference type="Proteomes" id="UP000009881">
    <property type="component" value="Unassembled WGS sequence"/>
</dbReference>
<name>K9H4E1_9PROT</name>
<dbReference type="EMBL" id="ANHY01000004">
    <property type="protein sequence ID" value="EKV31954.1"/>
    <property type="molecule type" value="Genomic_DNA"/>
</dbReference>
<reference evidence="7 8" key="1">
    <citation type="journal article" date="2013" name="Genome Announc.">
        <title>Draft Genome Sequence of an Alphaproteobacterium, Caenispirillum salinarum AK4(T), Isolated from a Solar Saltern.</title>
        <authorList>
            <person name="Khatri I."/>
            <person name="Singh A."/>
            <person name="Korpole S."/>
            <person name="Pinnaka A.K."/>
            <person name="Subramanian S."/>
        </authorList>
    </citation>
    <scope>NUCLEOTIDE SEQUENCE [LARGE SCALE GENOMIC DNA]</scope>
    <source>
        <strain evidence="7 8">AK4</strain>
    </source>
</reference>
<dbReference type="Pfam" id="PF01810">
    <property type="entry name" value="LysE"/>
    <property type="match status" value="1"/>
</dbReference>
<dbReference type="RefSeq" id="WP_009539215.1">
    <property type="nucleotide sequence ID" value="NZ_ANHY01000004.1"/>
</dbReference>
<evidence type="ECO:0000256" key="1">
    <source>
        <dbReference type="ARBA" id="ARBA00004651"/>
    </source>
</evidence>
<evidence type="ECO:0000256" key="2">
    <source>
        <dbReference type="ARBA" id="ARBA00022475"/>
    </source>
</evidence>
<evidence type="ECO:0000313" key="7">
    <source>
        <dbReference type="EMBL" id="EKV31954.1"/>
    </source>
</evidence>
<evidence type="ECO:0000313" key="8">
    <source>
        <dbReference type="Proteomes" id="UP000009881"/>
    </source>
</evidence>
<feature type="transmembrane region" description="Helical" evidence="6">
    <location>
        <begin position="6"/>
        <end position="27"/>
    </location>
</feature>
<dbReference type="PANTHER" id="PTHR30086:SF20">
    <property type="entry name" value="ARGININE EXPORTER PROTEIN ARGO-RELATED"/>
    <property type="match status" value="1"/>
</dbReference>